<dbReference type="AlphaFoldDB" id="A0A0W0FEK5"/>
<gene>
    <name evidence="2" type="ORF">WG66_12657</name>
</gene>
<keyword evidence="1" id="KW-1133">Transmembrane helix</keyword>
<evidence type="ECO:0000313" key="3">
    <source>
        <dbReference type="Proteomes" id="UP000054988"/>
    </source>
</evidence>
<proteinExistence type="predicted"/>
<organism evidence="2 3">
    <name type="scientific">Moniliophthora roreri</name>
    <name type="common">Frosty pod rot fungus</name>
    <name type="synonym">Monilia roreri</name>
    <dbReference type="NCBI Taxonomy" id="221103"/>
    <lineage>
        <taxon>Eukaryota</taxon>
        <taxon>Fungi</taxon>
        <taxon>Dikarya</taxon>
        <taxon>Basidiomycota</taxon>
        <taxon>Agaricomycotina</taxon>
        <taxon>Agaricomycetes</taxon>
        <taxon>Agaricomycetidae</taxon>
        <taxon>Agaricales</taxon>
        <taxon>Marasmiineae</taxon>
        <taxon>Marasmiaceae</taxon>
        <taxon>Moniliophthora</taxon>
    </lineage>
</organism>
<name>A0A0W0FEK5_MONRR</name>
<reference evidence="2 3" key="1">
    <citation type="submission" date="2015-12" db="EMBL/GenBank/DDBJ databases">
        <title>Draft genome sequence of Moniliophthora roreri, the causal agent of frosty pod rot of cacao.</title>
        <authorList>
            <person name="Aime M.C."/>
            <person name="Diaz-Valderrama J.R."/>
            <person name="Kijpornyongpan T."/>
            <person name="Phillips-Mora W."/>
        </authorList>
    </citation>
    <scope>NUCLEOTIDE SEQUENCE [LARGE SCALE GENOMIC DNA]</scope>
    <source>
        <strain evidence="2 3">MCA 2952</strain>
    </source>
</reference>
<feature type="transmembrane region" description="Helical" evidence="1">
    <location>
        <begin position="12"/>
        <end position="38"/>
    </location>
</feature>
<protein>
    <submittedName>
        <fullName evidence="2">Uncharacterized protein</fullName>
    </submittedName>
</protein>
<dbReference type="Proteomes" id="UP000054988">
    <property type="component" value="Unassembled WGS sequence"/>
</dbReference>
<evidence type="ECO:0000313" key="2">
    <source>
        <dbReference type="EMBL" id="KTB34764.1"/>
    </source>
</evidence>
<accession>A0A0W0FEK5</accession>
<keyword evidence="1" id="KW-0472">Membrane</keyword>
<dbReference type="EMBL" id="LATX01002039">
    <property type="protein sequence ID" value="KTB34764.1"/>
    <property type="molecule type" value="Genomic_DNA"/>
</dbReference>
<evidence type="ECO:0000256" key="1">
    <source>
        <dbReference type="SAM" id="Phobius"/>
    </source>
</evidence>
<sequence length="144" mass="16532">MPALPANAPAEAVLTSTISSLPTPFLSLLGLFSLFYLFGPSIFQWRFPCRTTDQLDQFIDDLEDLIEANSSLENDVLGPCTDRFKASLQNLNDVADEIKTRTYRQHYHSANPLARWRMLRDVDRCYRSLKRLEKQIEVKIHGQS</sequence>
<comment type="caution">
    <text evidence="2">The sequence shown here is derived from an EMBL/GenBank/DDBJ whole genome shotgun (WGS) entry which is preliminary data.</text>
</comment>
<keyword evidence="1" id="KW-0812">Transmembrane</keyword>